<dbReference type="PROSITE" id="PS50297">
    <property type="entry name" value="ANK_REP_REGION"/>
    <property type="match status" value="1"/>
</dbReference>
<evidence type="ECO:0000313" key="17">
    <source>
        <dbReference type="RefSeq" id="XP_014668723.1"/>
    </source>
</evidence>
<evidence type="ECO:0000256" key="6">
    <source>
        <dbReference type="ARBA" id="ARBA00023043"/>
    </source>
</evidence>
<evidence type="ECO:0000259" key="11">
    <source>
        <dbReference type="Pfam" id="PF12773"/>
    </source>
</evidence>
<evidence type="ECO:0000313" key="16">
    <source>
        <dbReference type="RefSeq" id="XP_014668721.1"/>
    </source>
</evidence>
<proteinExistence type="predicted"/>
<dbReference type="Pfam" id="PF12796">
    <property type="entry name" value="Ank_2"/>
    <property type="match status" value="1"/>
</dbReference>
<gene>
    <name evidence="13 14 15 16 17" type="primary">LOC106809985</name>
</gene>
<keyword evidence="3" id="KW-0677">Repeat</keyword>
<dbReference type="InterPro" id="IPR052481">
    <property type="entry name" value="DZAN1"/>
</dbReference>
<accession>A0ABM1E947</accession>
<dbReference type="InterPro" id="IPR036770">
    <property type="entry name" value="Ankyrin_rpt-contain_sf"/>
</dbReference>
<feature type="domain" description="DZANK-type" evidence="11">
    <location>
        <begin position="215"/>
        <end position="274"/>
    </location>
</feature>
<reference evidence="13 14" key="1">
    <citation type="submission" date="2025-05" db="UniProtKB">
        <authorList>
            <consortium name="RefSeq"/>
        </authorList>
    </citation>
    <scope>IDENTIFICATION</scope>
</reference>
<evidence type="ECO:0000256" key="1">
    <source>
        <dbReference type="ARBA" id="ARBA00004138"/>
    </source>
</evidence>
<dbReference type="Pfam" id="PF12773">
    <property type="entry name" value="DZR"/>
    <property type="match status" value="2"/>
</dbReference>
<name>A0ABM1E947_PRICU</name>
<dbReference type="Gene3D" id="1.25.40.20">
    <property type="entry name" value="Ankyrin repeat-containing domain"/>
    <property type="match status" value="1"/>
</dbReference>
<keyword evidence="2" id="KW-0479">Metal-binding</keyword>
<dbReference type="SMART" id="SM00248">
    <property type="entry name" value="ANK"/>
    <property type="match status" value="2"/>
</dbReference>
<sequence length="780" mass="84046">MTAGSVSVPTVVPLRPPAGKNKLCVDTETFIELKSETPGSTIFYTVNGTKPNPFEGIGDVRCTFKYSKPFKLHPGKVGIKAVALASSDGVRESAVVTKAFQVDPGLNNQSSSRARSADVVGHTHSNKPLARDQHRFEAWSAVERIMADLNIAASEHRLLPTATRFLNHRLGGGDGSRVPTKPMAVPPEVKPRAYRLPDGATQATRLQKEQDFLRCSRCFASRPTDPHAKFCGECGAPLPVVPVERLPDPDPEQMGMCVQCNSMVPLNTTTCVICEAPLSPRQKAQARSMKEKLICSMCNTPNPPYFTSCVICESKLDPKKIERVRAAVAAPPQPQHQHETQFLSCVTCGRQNSEDARFCDWCGAKPTHAASMTLACGRCGAVSNMYAKFCHGCGSVIEPPGKPLPVPVTVTKDKSTESTQTTPLRSVSWTPSTVMTQTAPGATTATSSTQTVGLFYPSQAHIDKTLQEKQTRLAVERAMRDKHPPLTAISPGRGYWRQQMDHITSHLKAHAQNNAEFRALVAEPKIGKLLMATVEEDLYELTMTVTYALKSNSESHSKNAQMLTANHTGNFLSTLMDDTESVVMGSAASIGSAGSTVRSKSSQRSKRTVSSRASSNLSYRGKRSKRKTRTLTVEQKLGAVDKSLLKEVGDEGEGAADQVEELLYLGADANLVNNDGDPVLNLAVRSRHTDAAALLIDAAAKLDTKGSKGNTALHEAVLLGAAGKEMLEMLLEKGANKMVKNDKGETPYDISVRMGVECTITALASSIGQSLLDSLVKPGP</sequence>
<evidence type="ECO:0000256" key="3">
    <source>
        <dbReference type="ARBA" id="ARBA00022737"/>
    </source>
</evidence>
<keyword evidence="12" id="KW-1185">Reference proteome</keyword>
<dbReference type="PANTHER" id="PTHR16058">
    <property type="entry name" value="DOUBLE ZINC RIBBON AND ANKYRIN REPEAT-CONTAINING PROTEIN 1"/>
    <property type="match status" value="1"/>
</dbReference>
<dbReference type="RefSeq" id="XP_014668718.1">
    <property type="nucleotide sequence ID" value="XM_014813232.1"/>
</dbReference>
<organism evidence="12 13">
    <name type="scientific">Priapulus caudatus</name>
    <name type="common">Priapulid worm</name>
    <dbReference type="NCBI Taxonomy" id="37621"/>
    <lineage>
        <taxon>Eukaryota</taxon>
        <taxon>Metazoa</taxon>
        <taxon>Ecdysozoa</taxon>
        <taxon>Scalidophora</taxon>
        <taxon>Priapulida</taxon>
        <taxon>Priapulimorpha</taxon>
        <taxon>Priapulimorphida</taxon>
        <taxon>Priapulidae</taxon>
        <taxon>Priapulus</taxon>
    </lineage>
</organism>
<feature type="repeat" description="ANK" evidence="9">
    <location>
        <begin position="708"/>
        <end position="742"/>
    </location>
</feature>
<dbReference type="PROSITE" id="PS50088">
    <property type="entry name" value="ANK_REPEAT"/>
    <property type="match status" value="1"/>
</dbReference>
<evidence type="ECO:0000313" key="15">
    <source>
        <dbReference type="RefSeq" id="XP_014668720.1"/>
    </source>
</evidence>
<keyword evidence="6 9" id="KW-0040">ANK repeat</keyword>
<keyword evidence="5" id="KW-0862">Zinc</keyword>
<evidence type="ECO:0000256" key="5">
    <source>
        <dbReference type="ARBA" id="ARBA00022833"/>
    </source>
</evidence>
<dbReference type="GeneID" id="106809985"/>
<keyword evidence="7" id="KW-0966">Cell projection</keyword>
<dbReference type="RefSeq" id="XP_014668723.1">
    <property type="nucleotide sequence ID" value="XM_014813237.1"/>
</dbReference>
<evidence type="ECO:0000256" key="9">
    <source>
        <dbReference type="PROSITE-ProRule" id="PRU00023"/>
    </source>
</evidence>
<evidence type="ECO:0000313" key="14">
    <source>
        <dbReference type="RefSeq" id="XP_014668719.1"/>
    </source>
</evidence>
<comment type="subcellular location">
    <subcellularLocation>
        <location evidence="1">Cell projection</location>
        <location evidence="1">Cilium</location>
    </subcellularLocation>
</comment>
<feature type="compositionally biased region" description="Basic residues" evidence="10">
    <location>
        <begin position="620"/>
        <end position="629"/>
    </location>
</feature>
<evidence type="ECO:0000313" key="12">
    <source>
        <dbReference type="Proteomes" id="UP000695022"/>
    </source>
</evidence>
<feature type="domain" description="DZANK-type" evidence="11">
    <location>
        <begin position="345"/>
        <end position="394"/>
    </location>
</feature>
<dbReference type="RefSeq" id="XP_014668720.1">
    <property type="nucleotide sequence ID" value="XM_014813234.1"/>
</dbReference>
<dbReference type="SUPFAM" id="SSF48403">
    <property type="entry name" value="Ankyrin repeat"/>
    <property type="match status" value="1"/>
</dbReference>
<dbReference type="PANTHER" id="PTHR16058:SF4">
    <property type="entry name" value="DOUBLE ZINC RIBBON AND ANKYRIN REPEAT-CONTAINING PROTEIN 1"/>
    <property type="match status" value="1"/>
</dbReference>
<evidence type="ECO:0000256" key="10">
    <source>
        <dbReference type="SAM" id="MobiDB-lite"/>
    </source>
</evidence>
<evidence type="ECO:0000313" key="13">
    <source>
        <dbReference type="RefSeq" id="XP_014668718.1"/>
    </source>
</evidence>
<keyword evidence="4" id="KW-0863">Zinc-finger</keyword>
<protein>
    <recommendedName>
        <fullName evidence="8">Double zinc ribbon and ankyrin repeat-containing protein 1</fullName>
    </recommendedName>
</protein>
<evidence type="ECO:0000256" key="7">
    <source>
        <dbReference type="ARBA" id="ARBA00023273"/>
    </source>
</evidence>
<evidence type="ECO:0000256" key="2">
    <source>
        <dbReference type="ARBA" id="ARBA00022723"/>
    </source>
</evidence>
<evidence type="ECO:0000256" key="4">
    <source>
        <dbReference type="ARBA" id="ARBA00022771"/>
    </source>
</evidence>
<feature type="region of interest" description="Disordered" evidence="10">
    <location>
        <begin position="592"/>
        <end position="630"/>
    </location>
</feature>
<dbReference type="InterPro" id="IPR026876">
    <property type="entry name" value="Fn3_assoc_repeat"/>
</dbReference>
<dbReference type="InterPro" id="IPR002110">
    <property type="entry name" value="Ankyrin_rpt"/>
</dbReference>
<evidence type="ECO:0000256" key="8">
    <source>
        <dbReference type="ARBA" id="ARBA00039856"/>
    </source>
</evidence>
<dbReference type="RefSeq" id="XP_014668719.1">
    <property type="nucleotide sequence ID" value="XM_014813233.1"/>
</dbReference>
<dbReference type="Proteomes" id="UP000695022">
    <property type="component" value="Unplaced"/>
</dbReference>
<dbReference type="InterPro" id="IPR025874">
    <property type="entry name" value="DZR"/>
</dbReference>
<dbReference type="RefSeq" id="XP_014668721.1">
    <property type="nucleotide sequence ID" value="XM_014813235.1"/>
</dbReference>
<dbReference type="Pfam" id="PF13287">
    <property type="entry name" value="Fn3_assoc"/>
    <property type="match status" value="1"/>
</dbReference>